<organism evidence="2 3">
    <name type="scientific">Salix koriyanagi</name>
    <dbReference type="NCBI Taxonomy" id="2511006"/>
    <lineage>
        <taxon>Eukaryota</taxon>
        <taxon>Viridiplantae</taxon>
        <taxon>Streptophyta</taxon>
        <taxon>Embryophyta</taxon>
        <taxon>Tracheophyta</taxon>
        <taxon>Spermatophyta</taxon>
        <taxon>Magnoliopsida</taxon>
        <taxon>eudicotyledons</taxon>
        <taxon>Gunneridae</taxon>
        <taxon>Pentapetalae</taxon>
        <taxon>rosids</taxon>
        <taxon>fabids</taxon>
        <taxon>Malpighiales</taxon>
        <taxon>Salicaceae</taxon>
        <taxon>Saliceae</taxon>
        <taxon>Salix</taxon>
    </lineage>
</organism>
<reference evidence="2" key="1">
    <citation type="submission" date="2022-11" db="EMBL/GenBank/DDBJ databases">
        <authorList>
            <person name="Hyden B.L."/>
            <person name="Feng K."/>
            <person name="Yates T."/>
            <person name="Jawdy S."/>
            <person name="Smart L.B."/>
            <person name="Muchero W."/>
        </authorList>
    </citation>
    <scope>NUCLEOTIDE SEQUENCE</scope>
    <source>
        <tissue evidence="2">Shoot tip</tissue>
    </source>
</reference>
<protein>
    <submittedName>
        <fullName evidence="2">Uncharacterized protein</fullName>
    </submittedName>
</protein>
<keyword evidence="3" id="KW-1185">Reference proteome</keyword>
<accession>A0A9Q0X3I7</accession>
<feature type="non-terminal residue" evidence="2">
    <location>
        <position position="58"/>
    </location>
</feature>
<proteinExistence type="predicted"/>
<name>A0A9Q0X3I7_9ROSI</name>
<evidence type="ECO:0000256" key="1">
    <source>
        <dbReference type="SAM" id="MobiDB-lite"/>
    </source>
</evidence>
<feature type="region of interest" description="Disordered" evidence="1">
    <location>
        <begin position="37"/>
        <end position="58"/>
    </location>
</feature>
<comment type="caution">
    <text evidence="2">The sequence shown here is derived from an EMBL/GenBank/DDBJ whole genome shotgun (WGS) entry which is preliminary data.</text>
</comment>
<sequence length="58" mass="6733">MTDLSPEPSPTATLKRREEGAETLIWFDFVSLGRAQLPLEEEEDERTERRKTDQLPCL</sequence>
<dbReference type="Proteomes" id="UP001151752">
    <property type="component" value="Chromosome 16"/>
</dbReference>
<evidence type="ECO:0000313" key="2">
    <source>
        <dbReference type="EMBL" id="KAJ6776620.1"/>
    </source>
</evidence>
<dbReference type="EMBL" id="JAPFFM010000001">
    <property type="protein sequence ID" value="KAJ6776620.1"/>
    <property type="molecule type" value="Genomic_DNA"/>
</dbReference>
<dbReference type="AlphaFoldDB" id="A0A9Q0X3I7"/>
<reference evidence="2" key="2">
    <citation type="journal article" date="2023" name="Int. J. Mol. Sci.">
        <title>De Novo Assembly and Annotation of 11 Diverse Shrub Willow (Salix) Genomes Reveals Novel Gene Organization in Sex-Linked Regions.</title>
        <authorList>
            <person name="Hyden B."/>
            <person name="Feng K."/>
            <person name="Yates T.B."/>
            <person name="Jawdy S."/>
            <person name="Cereghino C."/>
            <person name="Smart L.B."/>
            <person name="Muchero W."/>
        </authorList>
    </citation>
    <scope>NUCLEOTIDE SEQUENCE</scope>
    <source>
        <tissue evidence="2">Shoot tip</tissue>
    </source>
</reference>
<feature type="compositionally biased region" description="Basic and acidic residues" evidence="1">
    <location>
        <begin position="46"/>
        <end position="58"/>
    </location>
</feature>
<evidence type="ECO:0000313" key="3">
    <source>
        <dbReference type="Proteomes" id="UP001151752"/>
    </source>
</evidence>
<gene>
    <name evidence="2" type="ORF">OIU74_000749</name>
</gene>